<dbReference type="AlphaFoldDB" id="A0A1D8UYE8"/>
<organism evidence="2 3">
    <name type="scientific">Kozakia baliensis</name>
    <dbReference type="NCBI Taxonomy" id="153496"/>
    <lineage>
        <taxon>Bacteria</taxon>
        <taxon>Pseudomonadati</taxon>
        <taxon>Pseudomonadota</taxon>
        <taxon>Alphaproteobacteria</taxon>
        <taxon>Acetobacterales</taxon>
        <taxon>Acetobacteraceae</taxon>
        <taxon>Kozakia</taxon>
    </lineage>
</organism>
<evidence type="ECO:0000313" key="1">
    <source>
        <dbReference type="EMBL" id="AOX18438.1"/>
    </source>
</evidence>
<keyword evidence="3" id="KW-1185">Reference proteome</keyword>
<protein>
    <submittedName>
        <fullName evidence="2">Uncharacterized protein</fullName>
    </submittedName>
</protein>
<dbReference type="Proteomes" id="UP000179145">
    <property type="component" value="Plasmid pKB14400_1"/>
</dbReference>
<keyword evidence="2" id="KW-0614">Plasmid</keyword>
<dbReference type="EMBL" id="CP014675">
    <property type="protein sequence ID" value="AOX18438.1"/>
    <property type="molecule type" value="Genomic_DNA"/>
</dbReference>
<geneLocation type="plasmid" evidence="3">
    <name>pkb14400_1</name>
</geneLocation>
<evidence type="ECO:0000313" key="2">
    <source>
        <dbReference type="EMBL" id="AOX18660.1"/>
    </source>
</evidence>
<dbReference type="KEGG" id="kba:A0U89_15230"/>
<gene>
    <name evidence="1" type="ORF">A0U89_14070</name>
    <name evidence="2" type="ORF">A0U89_15230</name>
</gene>
<geneLocation type="plasmid" evidence="2">
    <name>pKB14400_2</name>
</geneLocation>
<evidence type="ECO:0000313" key="3">
    <source>
        <dbReference type="Proteomes" id="UP000179145"/>
    </source>
</evidence>
<dbReference type="Proteomes" id="UP000179145">
    <property type="component" value="Plasmid pKB14400_2"/>
</dbReference>
<proteinExistence type="predicted"/>
<reference evidence="2" key="2">
    <citation type="submission" date="2016-03" db="EMBL/GenBank/DDBJ databases">
        <authorList>
            <person name="Ploux O."/>
        </authorList>
    </citation>
    <scope>NUCLEOTIDE SEQUENCE</scope>
    <source>
        <strain evidence="2">DSM 14400</strain>
        <plasmid evidence="1">pKB14400_1</plasmid>
        <plasmid evidence="2">pKB14400_2</plasmid>
    </source>
</reference>
<reference evidence="2 3" key="1">
    <citation type="journal article" date="2016" name="Microb. Cell Fact.">
        <title>Dissection of exopolysaccharide biosynthesis in Kozakia baliensis.</title>
        <authorList>
            <person name="Brandt J.U."/>
            <person name="Jakob F."/>
            <person name="Behr J."/>
            <person name="Geissler A.J."/>
            <person name="Vogel R.F."/>
        </authorList>
    </citation>
    <scope>NUCLEOTIDE SEQUENCE [LARGE SCALE GENOMIC DNA]</scope>
    <source>
        <strain evidence="2 3">DSM 14400</strain>
        <plasmid evidence="1">pKB14400_1</plasmid>
        <plasmid evidence="2">pKB14400_2</plasmid>
        <plasmid evidence="3">Plasmid pkb14400_1</plasmid>
        <plasmid evidence="3">Plasmid pkb14400_2</plasmid>
    </source>
</reference>
<sequence length="97" mass="10945">MHVMGRFDEYPRLKKYQERLKAESYIPVCDAQAARLRGQYHKIAGINGSEHVAAAGETFALIALLIEARVPVDILDLYLDSHDRELMQDTANAEDNS</sequence>
<accession>A0A1D8UYE8</accession>
<geneLocation type="plasmid" evidence="3">
    <name>pkb14400_2</name>
</geneLocation>
<geneLocation type="plasmid" evidence="1">
    <name>pKB14400_1</name>
</geneLocation>
<dbReference type="KEGG" id="kba:A0U89_14070"/>
<dbReference type="EMBL" id="CP014676">
    <property type="protein sequence ID" value="AOX18660.1"/>
    <property type="molecule type" value="Genomic_DNA"/>
</dbReference>
<name>A0A1D8UYE8_9PROT</name>